<evidence type="ECO:0000256" key="1">
    <source>
        <dbReference type="SAM" id="MobiDB-lite"/>
    </source>
</evidence>
<dbReference type="EMBL" id="VTER01000003">
    <property type="protein sequence ID" value="TYS49876.1"/>
    <property type="molecule type" value="Genomic_DNA"/>
</dbReference>
<proteinExistence type="predicted"/>
<evidence type="ECO:0000313" key="4">
    <source>
        <dbReference type="Proteomes" id="UP000322139"/>
    </source>
</evidence>
<reference evidence="3 4" key="1">
    <citation type="submission" date="2019-08" db="EMBL/GenBank/DDBJ databases">
        <title>Bacillus genomes from the desert of Cuatro Cienegas, Coahuila.</title>
        <authorList>
            <person name="Olmedo-Alvarez G."/>
        </authorList>
    </citation>
    <scope>NUCLEOTIDE SEQUENCE [LARGE SCALE GENOMIC DNA]</scope>
    <source>
        <strain evidence="3 4">CH446_14T</strain>
    </source>
</reference>
<gene>
    <name evidence="3" type="ORF">FZD51_04735</name>
</gene>
<dbReference type="Proteomes" id="UP000322139">
    <property type="component" value="Unassembled WGS sequence"/>
</dbReference>
<name>A0A5D4RJ50_9BACI</name>
<dbReference type="RefSeq" id="WP_148973720.1">
    <property type="nucleotide sequence ID" value="NZ_VTER01000003.1"/>
</dbReference>
<evidence type="ECO:0000313" key="3">
    <source>
        <dbReference type="EMBL" id="TYS49876.1"/>
    </source>
</evidence>
<protein>
    <recommendedName>
        <fullName evidence="5">DUF4367 domain-containing protein</fullName>
    </recommendedName>
</protein>
<dbReference type="PROSITE" id="PS51257">
    <property type="entry name" value="PROKAR_LIPOPROTEIN"/>
    <property type="match status" value="1"/>
</dbReference>
<keyword evidence="2" id="KW-0732">Signal</keyword>
<accession>A0A5D4RJ50</accession>
<feature type="chain" id="PRO_5038731177" description="DUF4367 domain-containing protein" evidence="2">
    <location>
        <begin position="25"/>
        <end position="235"/>
    </location>
</feature>
<organism evidence="3 4">
    <name type="scientific">Bacillus infantis</name>
    <dbReference type="NCBI Taxonomy" id="324767"/>
    <lineage>
        <taxon>Bacteria</taxon>
        <taxon>Bacillati</taxon>
        <taxon>Bacillota</taxon>
        <taxon>Bacilli</taxon>
        <taxon>Bacillales</taxon>
        <taxon>Bacillaceae</taxon>
        <taxon>Bacillus</taxon>
    </lineage>
</organism>
<dbReference type="AlphaFoldDB" id="A0A5D4RJ50"/>
<evidence type="ECO:0008006" key="5">
    <source>
        <dbReference type="Google" id="ProtNLM"/>
    </source>
</evidence>
<evidence type="ECO:0000256" key="2">
    <source>
        <dbReference type="SAM" id="SignalP"/>
    </source>
</evidence>
<feature type="region of interest" description="Disordered" evidence="1">
    <location>
        <begin position="22"/>
        <end position="89"/>
    </location>
</feature>
<feature type="signal peptide" evidence="2">
    <location>
        <begin position="1"/>
        <end position="24"/>
    </location>
</feature>
<comment type="caution">
    <text evidence="3">The sequence shown here is derived from an EMBL/GenBank/DDBJ whole genome shotgun (WGS) entry which is preliminary data.</text>
</comment>
<sequence>MNTLQKLLLATGILSLALAGCGTAEDTGNEDNGTNTEETAGTTEGTQETGDNSNGEDIEQTDDQTDDQSEGEENAETGSSEMEQEKSLSYQVNGETMEETAVLEKSNNQNYSMYVLPSYELTAEEPNKDVLYLTENDQVFMRIELLPEDTDWEMAEENAKSQLTAVSSEVQSAEASDDEFLQDAIIYEAASEEDKAAVYLIKNGGQPLKLSIYTKNDADHTDAFIQMAKTISAEK</sequence>
<feature type="compositionally biased region" description="Low complexity" evidence="1">
    <location>
        <begin position="30"/>
        <end position="52"/>
    </location>
</feature>
<feature type="compositionally biased region" description="Acidic residues" evidence="1">
    <location>
        <begin position="54"/>
        <end position="75"/>
    </location>
</feature>
<feature type="compositionally biased region" description="Polar residues" evidence="1">
    <location>
        <begin position="76"/>
        <end position="89"/>
    </location>
</feature>